<keyword evidence="3 5" id="KW-0175">Coiled coil</keyword>
<evidence type="ECO:0000256" key="3">
    <source>
        <dbReference type="ARBA" id="ARBA00023054"/>
    </source>
</evidence>
<name>A0A918TZQ0_9BACT</name>
<evidence type="ECO:0000256" key="4">
    <source>
        <dbReference type="ARBA" id="ARBA00023172"/>
    </source>
</evidence>
<keyword evidence="4" id="KW-0233">DNA recombination</keyword>
<comment type="function">
    <text evidence="1">Involved in DNA recombination.</text>
</comment>
<keyword evidence="7" id="KW-1133">Transmembrane helix</keyword>
<feature type="compositionally biased region" description="Low complexity" evidence="6">
    <location>
        <begin position="531"/>
        <end position="546"/>
    </location>
</feature>
<dbReference type="EMBL" id="BMXI01000023">
    <property type="protein sequence ID" value="GHC67070.1"/>
    <property type="molecule type" value="Genomic_DNA"/>
</dbReference>
<dbReference type="InterPro" id="IPR003798">
    <property type="entry name" value="DNA_recombination_RmuC"/>
</dbReference>
<feature type="compositionally biased region" description="Basic and acidic residues" evidence="6">
    <location>
        <begin position="520"/>
        <end position="530"/>
    </location>
</feature>
<keyword evidence="7" id="KW-0812">Transmembrane</keyword>
<keyword evidence="9" id="KW-1185">Reference proteome</keyword>
<dbReference type="PANTHER" id="PTHR30563:SF0">
    <property type="entry name" value="DNA RECOMBINATION PROTEIN RMUC"/>
    <property type="match status" value="1"/>
</dbReference>
<evidence type="ECO:0000256" key="7">
    <source>
        <dbReference type="SAM" id="Phobius"/>
    </source>
</evidence>
<accession>A0A918TZQ0</accession>
<evidence type="ECO:0000256" key="2">
    <source>
        <dbReference type="ARBA" id="ARBA00009840"/>
    </source>
</evidence>
<protein>
    <recommendedName>
        <fullName evidence="10">DNA recombination protein RmuC</fullName>
    </recommendedName>
</protein>
<gene>
    <name evidence="8" type="ORF">GCM10007100_38790</name>
</gene>
<dbReference type="AlphaFoldDB" id="A0A918TZQ0"/>
<reference evidence="8" key="2">
    <citation type="submission" date="2020-09" db="EMBL/GenBank/DDBJ databases">
        <authorList>
            <person name="Sun Q."/>
            <person name="Kim S."/>
        </authorList>
    </citation>
    <scope>NUCLEOTIDE SEQUENCE</scope>
    <source>
        <strain evidence="8">KCTC 12988</strain>
    </source>
</reference>
<evidence type="ECO:0000256" key="5">
    <source>
        <dbReference type="SAM" id="Coils"/>
    </source>
</evidence>
<comment type="caution">
    <text evidence="8">The sequence shown here is derived from an EMBL/GenBank/DDBJ whole genome shotgun (WGS) entry which is preliminary data.</text>
</comment>
<evidence type="ECO:0000256" key="1">
    <source>
        <dbReference type="ARBA" id="ARBA00003416"/>
    </source>
</evidence>
<reference evidence="8" key="1">
    <citation type="journal article" date="2014" name="Int. J. Syst. Evol. Microbiol.">
        <title>Complete genome sequence of Corynebacterium casei LMG S-19264T (=DSM 44701T), isolated from a smear-ripened cheese.</title>
        <authorList>
            <consortium name="US DOE Joint Genome Institute (JGI-PGF)"/>
            <person name="Walter F."/>
            <person name="Albersmeier A."/>
            <person name="Kalinowski J."/>
            <person name="Ruckert C."/>
        </authorList>
    </citation>
    <scope>NUCLEOTIDE SEQUENCE</scope>
    <source>
        <strain evidence="8">KCTC 12988</strain>
    </source>
</reference>
<feature type="coiled-coil region" evidence="5">
    <location>
        <begin position="59"/>
        <end position="86"/>
    </location>
</feature>
<feature type="transmembrane region" description="Helical" evidence="7">
    <location>
        <begin position="29"/>
        <end position="46"/>
    </location>
</feature>
<evidence type="ECO:0008006" key="10">
    <source>
        <dbReference type="Google" id="ProtNLM"/>
    </source>
</evidence>
<dbReference type="GO" id="GO:0006310">
    <property type="term" value="P:DNA recombination"/>
    <property type="evidence" value="ECO:0007669"/>
    <property type="project" value="UniProtKB-KW"/>
</dbReference>
<dbReference type="Pfam" id="PF02646">
    <property type="entry name" value="RmuC"/>
    <property type="match status" value="1"/>
</dbReference>
<dbReference type="Proteomes" id="UP000644507">
    <property type="component" value="Unassembled WGS sequence"/>
</dbReference>
<keyword evidence="7" id="KW-0472">Membrane</keyword>
<feature type="region of interest" description="Disordered" evidence="6">
    <location>
        <begin position="497"/>
        <end position="546"/>
    </location>
</feature>
<dbReference type="PANTHER" id="PTHR30563">
    <property type="entry name" value="DNA RECOMBINATION PROTEIN RMUC"/>
    <property type="match status" value="1"/>
</dbReference>
<evidence type="ECO:0000256" key="6">
    <source>
        <dbReference type="SAM" id="MobiDB-lite"/>
    </source>
</evidence>
<comment type="similarity">
    <text evidence="2">Belongs to the RmuC family.</text>
</comment>
<organism evidence="8 9">
    <name type="scientific">Roseibacillus persicicus</name>
    <dbReference type="NCBI Taxonomy" id="454148"/>
    <lineage>
        <taxon>Bacteria</taxon>
        <taxon>Pseudomonadati</taxon>
        <taxon>Verrucomicrobiota</taxon>
        <taxon>Verrucomicrobiia</taxon>
        <taxon>Verrucomicrobiales</taxon>
        <taxon>Verrucomicrobiaceae</taxon>
        <taxon>Roseibacillus</taxon>
    </lineage>
</organism>
<dbReference type="RefSeq" id="WP_189574160.1">
    <property type="nucleotide sequence ID" value="NZ_BMXI01000023.1"/>
</dbReference>
<evidence type="ECO:0000313" key="8">
    <source>
        <dbReference type="EMBL" id="GHC67070.1"/>
    </source>
</evidence>
<proteinExistence type="inferred from homology"/>
<evidence type="ECO:0000313" key="9">
    <source>
        <dbReference type="Proteomes" id="UP000644507"/>
    </source>
</evidence>
<sequence length="546" mass="60536">MVSLSFSIPFLALFSSNEAAIISYQLACGLFGFVAGLFMMWLILRAKFATLRVRQEEQARSAKKAIASLEAGSANLEAELTELRNTEVILLKRQGELEATLSGHKRRHVEQQQLLSDMEARFANTFRTLSTDALRSSQQQFVTLAQQALRAQQEEAQGIFDKRHVAVEQLVSPVAQSLEKMQSRVGEIEQARENAYTSLLEQVRHLAESQASLNKETHRLVRALRQPSGRGQWGEMQLKRCVEMAGMQEHCEFLNNSQDPSNKEAEVTGAQLHPDLLVKLPGHQQVVVDTKAPMGAYLDALEAEDDQERDTLLIRHAQQISEHIQKLASPDYLRQFESAPEFTVLFLPSESFFSAALNHDPSLIEKGVDQGVILATPTTLIALLRAVSYGWRQEALAENARQISILGGDLYKRLTNLTDNFTNLGQSLDNTVKVYNSAMSSLETKVLPGARKFEELGAANIEQPIAEIPRLEIQARNLTFAAADSDSDEFDKLLEATPEVAPEDKQFEGFTVETPEPEPEPPKGEDKDSKANAAAEDLRAALGEAG</sequence>